<dbReference type="EC" id="6.1.1.2" evidence="2 9"/>
<accession>A0A2G9XC35</accession>
<dbReference type="Gene3D" id="1.10.240.10">
    <property type="entry name" value="Tyrosyl-Transfer RNA Synthetase"/>
    <property type="match status" value="1"/>
</dbReference>
<dbReference type="GO" id="GO:0006436">
    <property type="term" value="P:tryptophanyl-tRNA aminoacylation"/>
    <property type="evidence" value="ECO:0007669"/>
    <property type="project" value="UniProtKB-UniRule"/>
</dbReference>
<keyword evidence="5 10" id="KW-0067">ATP-binding</keyword>
<evidence type="ECO:0000256" key="5">
    <source>
        <dbReference type="ARBA" id="ARBA00022840"/>
    </source>
</evidence>
<dbReference type="CDD" id="cd00806">
    <property type="entry name" value="TrpRS_core"/>
    <property type="match status" value="1"/>
</dbReference>
<dbReference type="EMBL" id="PCQY01000026">
    <property type="protein sequence ID" value="PIP04526.1"/>
    <property type="molecule type" value="Genomic_DNA"/>
</dbReference>
<evidence type="ECO:0000313" key="12">
    <source>
        <dbReference type="Proteomes" id="UP000231388"/>
    </source>
</evidence>
<keyword evidence="6 10" id="KW-0648">Protein biosynthesis</keyword>
<dbReference type="Pfam" id="PF00579">
    <property type="entry name" value="tRNA-synt_1b"/>
    <property type="match status" value="1"/>
</dbReference>
<keyword evidence="7 10" id="KW-0030">Aminoacyl-tRNA synthetase</keyword>
<dbReference type="AlphaFoldDB" id="A0A2G9XC35"/>
<dbReference type="PRINTS" id="PR01039">
    <property type="entry name" value="TRNASYNTHTRP"/>
</dbReference>
<dbReference type="Gene3D" id="3.40.50.620">
    <property type="entry name" value="HUPs"/>
    <property type="match status" value="1"/>
</dbReference>
<organism evidence="11 12">
    <name type="scientific">candidate division WWE3 bacterium CG23_combo_of_CG06-09_8_20_14_all_40_14</name>
    <dbReference type="NCBI Taxonomy" id="1975095"/>
    <lineage>
        <taxon>Bacteria</taxon>
        <taxon>Katanobacteria</taxon>
    </lineage>
</organism>
<proteinExistence type="inferred from homology"/>
<dbReference type="NCBIfam" id="TIGR00233">
    <property type="entry name" value="trpS"/>
    <property type="match status" value="1"/>
</dbReference>
<keyword evidence="3 10" id="KW-0436">Ligase</keyword>
<dbReference type="GO" id="GO:0005829">
    <property type="term" value="C:cytosol"/>
    <property type="evidence" value="ECO:0007669"/>
    <property type="project" value="TreeGrafter"/>
</dbReference>
<evidence type="ECO:0000256" key="7">
    <source>
        <dbReference type="ARBA" id="ARBA00023146"/>
    </source>
</evidence>
<dbReference type="FunFam" id="1.10.240.10:FF:000005">
    <property type="entry name" value="Tryptophan--tRNA ligase"/>
    <property type="match status" value="1"/>
</dbReference>
<dbReference type="FunFam" id="3.40.50.620:FF:000094">
    <property type="entry name" value="Tryptophan--tRNA ligase"/>
    <property type="match status" value="1"/>
</dbReference>
<dbReference type="InterPro" id="IPR002306">
    <property type="entry name" value="Trp-tRNA-ligase"/>
</dbReference>
<dbReference type="GO" id="GO:0004830">
    <property type="term" value="F:tryptophan-tRNA ligase activity"/>
    <property type="evidence" value="ECO:0007669"/>
    <property type="project" value="UniProtKB-UniRule"/>
</dbReference>
<dbReference type="SUPFAM" id="SSF52374">
    <property type="entry name" value="Nucleotidylyl transferase"/>
    <property type="match status" value="1"/>
</dbReference>
<evidence type="ECO:0000256" key="3">
    <source>
        <dbReference type="ARBA" id="ARBA00022598"/>
    </source>
</evidence>
<dbReference type="PROSITE" id="PS00178">
    <property type="entry name" value="AA_TRNA_LIGASE_I"/>
    <property type="match status" value="1"/>
</dbReference>
<reference evidence="11 12" key="1">
    <citation type="submission" date="2017-09" db="EMBL/GenBank/DDBJ databases">
        <title>Depth-based differentiation of microbial function through sediment-hosted aquifers and enrichment of novel symbionts in the deep terrestrial subsurface.</title>
        <authorList>
            <person name="Probst A.J."/>
            <person name="Ladd B."/>
            <person name="Jarett J.K."/>
            <person name="Geller-Mcgrath D.E."/>
            <person name="Sieber C.M."/>
            <person name="Emerson J.B."/>
            <person name="Anantharaman K."/>
            <person name="Thomas B.C."/>
            <person name="Malmstrom R."/>
            <person name="Stieglmeier M."/>
            <person name="Klingl A."/>
            <person name="Woyke T."/>
            <person name="Ryan C.M."/>
            <person name="Banfield J.F."/>
        </authorList>
    </citation>
    <scope>NUCLEOTIDE SEQUENCE [LARGE SCALE GENOMIC DNA]</scope>
    <source>
        <strain evidence="11">CG23_combo_of_CG06-09_8_20_14_all_40_14</strain>
    </source>
</reference>
<keyword evidence="4 10" id="KW-0547">Nucleotide-binding</keyword>
<evidence type="ECO:0000256" key="9">
    <source>
        <dbReference type="NCBIfam" id="TIGR00233"/>
    </source>
</evidence>
<dbReference type="PANTHER" id="PTHR43766:SF1">
    <property type="entry name" value="TRYPTOPHAN--TRNA LIGASE, MITOCHONDRIAL"/>
    <property type="match status" value="1"/>
</dbReference>
<protein>
    <recommendedName>
        <fullName evidence="2 9">Tryptophan--tRNA ligase</fullName>
        <ecNumber evidence="2 9">6.1.1.2</ecNumber>
    </recommendedName>
</protein>
<evidence type="ECO:0000256" key="6">
    <source>
        <dbReference type="ARBA" id="ARBA00022917"/>
    </source>
</evidence>
<evidence type="ECO:0000256" key="2">
    <source>
        <dbReference type="ARBA" id="ARBA00013161"/>
    </source>
</evidence>
<name>A0A2G9XC35_UNCKA</name>
<comment type="catalytic activity">
    <reaction evidence="8">
        <text>tRNA(Trp) + L-tryptophan + ATP = L-tryptophyl-tRNA(Trp) + AMP + diphosphate + H(+)</text>
        <dbReference type="Rhea" id="RHEA:24080"/>
        <dbReference type="Rhea" id="RHEA-COMP:9671"/>
        <dbReference type="Rhea" id="RHEA-COMP:9705"/>
        <dbReference type="ChEBI" id="CHEBI:15378"/>
        <dbReference type="ChEBI" id="CHEBI:30616"/>
        <dbReference type="ChEBI" id="CHEBI:33019"/>
        <dbReference type="ChEBI" id="CHEBI:57912"/>
        <dbReference type="ChEBI" id="CHEBI:78442"/>
        <dbReference type="ChEBI" id="CHEBI:78535"/>
        <dbReference type="ChEBI" id="CHEBI:456215"/>
        <dbReference type="EC" id="6.1.1.2"/>
    </reaction>
</comment>
<dbReference type="InterPro" id="IPR001412">
    <property type="entry name" value="aa-tRNA-synth_I_CS"/>
</dbReference>
<evidence type="ECO:0000256" key="8">
    <source>
        <dbReference type="ARBA" id="ARBA00049929"/>
    </source>
</evidence>
<dbReference type="PANTHER" id="PTHR43766">
    <property type="entry name" value="TRYPTOPHAN--TRNA LIGASE, MITOCHONDRIAL"/>
    <property type="match status" value="1"/>
</dbReference>
<evidence type="ECO:0000313" key="11">
    <source>
        <dbReference type="EMBL" id="PIP04526.1"/>
    </source>
</evidence>
<evidence type="ECO:0000256" key="10">
    <source>
        <dbReference type="RuleBase" id="RU363036"/>
    </source>
</evidence>
<comment type="similarity">
    <text evidence="1 10">Belongs to the class-I aminoacyl-tRNA synthetase family.</text>
</comment>
<dbReference type="InterPro" id="IPR002305">
    <property type="entry name" value="aa-tRNA-synth_Ic"/>
</dbReference>
<sequence>MKKRILTGDRPTGKLHLGHFAGSLKNRVELQDKYEQFIIVADVQALTDNFKTPEKVSQSVCEVVMDNLAVGLDPEKSTIFIQSGIPQIAELTVFFANLVTVSRLSRNPTVKAEIGEKNFGTSVPLGFFMYPVSQAADILFLNADLVPVGDDQLPHIEQTREIARSFNNIYGTVFNIPQALVGECPRLVGIYGNAKMSKSLGNCIYLSDSKEDLKKKVMKMFTDPNRIHSTDPGETESNPVFVYHRMFNPNKGEVTELAERYKKGAVGDIEVKEKLFFALNDFLEPIREKRRYYEERPNLVKEIINEGTKKARKEAEITMSRVKEAMGINYYGGNC</sequence>
<evidence type="ECO:0000256" key="4">
    <source>
        <dbReference type="ARBA" id="ARBA00022741"/>
    </source>
</evidence>
<dbReference type="InterPro" id="IPR014729">
    <property type="entry name" value="Rossmann-like_a/b/a_fold"/>
</dbReference>
<evidence type="ECO:0000256" key="1">
    <source>
        <dbReference type="ARBA" id="ARBA00005594"/>
    </source>
</evidence>
<dbReference type="GO" id="GO:0005524">
    <property type="term" value="F:ATP binding"/>
    <property type="evidence" value="ECO:0007669"/>
    <property type="project" value="UniProtKB-KW"/>
</dbReference>
<comment type="caution">
    <text evidence="11">The sequence shown here is derived from an EMBL/GenBank/DDBJ whole genome shotgun (WGS) entry which is preliminary data.</text>
</comment>
<gene>
    <name evidence="11" type="primary">trpS</name>
    <name evidence="11" type="ORF">COX53_02060</name>
</gene>
<dbReference type="Proteomes" id="UP000231388">
    <property type="component" value="Unassembled WGS sequence"/>
</dbReference>
<dbReference type="InterPro" id="IPR050203">
    <property type="entry name" value="Trp-tRNA_synthetase"/>
</dbReference>